<dbReference type="HAMAP" id="MF_02006">
    <property type="entry name" value="Tyr_tRNA_synth_type1"/>
    <property type="match status" value="1"/>
</dbReference>
<keyword evidence="3 8" id="KW-0067">ATP-binding</keyword>
<protein>
    <recommendedName>
        <fullName evidence="8">Tyrosine--tRNA ligase</fullName>
        <ecNumber evidence="8">6.1.1.1</ecNumber>
    </recommendedName>
    <alternativeName>
        <fullName evidence="8">Tyrosyl-tRNA synthetase</fullName>
        <shortName evidence="8">TyrRS</shortName>
    </alternativeName>
</protein>
<dbReference type="PRINTS" id="PR01040">
    <property type="entry name" value="TRNASYNTHTYR"/>
</dbReference>
<evidence type="ECO:0000256" key="5">
    <source>
        <dbReference type="ARBA" id="ARBA00022917"/>
    </source>
</evidence>
<name>A0ABV7DD58_9HYPH</name>
<dbReference type="SUPFAM" id="SSF52374">
    <property type="entry name" value="Nucleotidylyl transferase"/>
    <property type="match status" value="1"/>
</dbReference>
<dbReference type="CDD" id="cd00805">
    <property type="entry name" value="TyrRS_core"/>
    <property type="match status" value="1"/>
</dbReference>
<feature type="short sequence motif" description="'KMSKS' region" evidence="8">
    <location>
        <begin position="236"/>
        <end position="240"/>
    </location>
</feature>
<gene>
    <name evidence="8 11" type="primary">tyrS</name>
    <name evidence="11" type="ORF">ACFOHH_07075</name>
</gene>
<dbReference type="EMBL" id="JBHRSP010000012">
    <property type="protein sequence ID" value="MFC3072856.1"/>
    <property type="molecule type" value="Genomic_DNA"/>
</dbReference>
<evidence type="ECO:0000256" key="6">
    <source>
        <dbReference type="ARBA" id="ARBA00023146"/>
    </source>
</evidence>
<dbReference type="InterPro" id="IPR054608">
    <property type="entry name" value="SYY-like_C"/>
</dbReference>
<feature type="binding site" evidence="8">
    <location>
        <position position="239"/>
    </location>
    <ligand>
        <name>ATP</name>
        <dbReference type="ChEBI" id="CHEBI:30616"/>
    </ligand>
</feature>
<keyword evidence="5 8" id="KW-0648">Protein biosynthesis</keyword>
<dbReference type="Proteomes" id="UP001595377">
    <property type="component" value="Unassembled WGS sequence"/>
</dbReference>
<dbReference type="InterPro" id="IPR024107">
    <property type="entry name" value="Tyr-tRNA-ligase_bac_1"/>
</dbReference>
<dbReference type="InterPro" id="IPR002305">
    <property type="entry name" value="aa-tRNA-synth_Ic"/>
</dbReference>
<feature type="domain" description="Tyrosine--tRNA ligase SYY-like C-terminal" evidence="10">
    <location>
        <begin position="340"/>
        <end position="414"/>
    </location>
</feature>
<reference evidence="12" key="1">
    <citation type="journal article" date="2019" name="Int. J. Syst. Evol. Microbiol.">
        <title>The Global Catalogue of Microorganisms (GCM) 10K type strain sequencing project: providing services to taxonomists for standard genome sequencing and annotation.</title>
        <authorList>
            <consortium name="The Broad Institute Genomics Platform"/>
            <consortium name="The Broad Institute Genome Sequencing Center for Infectious Disease"/>
            <person name="Wu L."/>
            <person name="Ma J."/>
        </authorList>
    </citation>
    <scope>NUCLEOTIDE SEQUENCE [LARGE SCALE GENOMIC DNA]</scope>
    <source>
        <strain evidence="12">KCTC 52677</strain>
    </source>
</reference>
<dbReference type="SUPFAM" id="SSF55174">
    <property type="entry name" value="Alpha-L RNA-binding motif"/>
    <property type="match status" value="1"/>
</dbReference>
<comment type="caution">
    <text evidence="11">The sequence shown here is derived from an EMBL/GenBank/DDBJ whole genome shotgun (WGS) entry which is preliminary data.</text>
</comment>
<dbReference type="InterPro" id="IPR024088">
    <property type="entry name" value="Tyr-tRNA-ligase_bac-type"/>
</dbReference>
<dbReference type="PROSITE" id="PS50889">
    <property type="entry name" value="S4"/>
    <property type="match status" value="1"/>
</dbReference>
<organism evidence="11 12">
    <name type="scientific">Shinella pollutisoli</name>
    <dbReference type="NCBI Taxonomy" id="2250594"/>
    <lineage>
        <taxon>Bacteria</taxon>
        <taxon>Pseudomonadati</taxon>
        <taxon>Pseudomonadota</taxon>
        <taxon>Alphaproteobacteria</taxon>
        <taxon>Hyphomicrobiales</taxon>
        <taxon>Rhizobiaceae</taxon>
        <taxon>Shinella</taxon>
    </lineage>
</organism>
<comment type="function">
    <text evidence="8">Catalyzes the attachment of tyrosine to tRNA(Tyr) in a two-step reaction: tyrosine is first activated by ATP to form Tyr-AMP and then transferred to the acceptor end of tRNA(Tyr).</text>
</comment>
<dbReference type="Pfam" id="PF22421">
    <property type="entry name" value="SYY_C-terminal"/>
    <property type="match status" value="1"/>
</dbReference>
<evidence type="ECO:0000256" key="8">
    <source>
        <dbReference type="HAMAP-Rule" id="MF_02006"/>
    </source>
</evidence>
<dbReference type="Pfam" id="PF00579">
    <property type="entry name" value="tRNA-synt_1b"/>
    <property type="match status" value="1"/>
</dbReference>
<feature type="binding site" evidence="8">
    <location>
        <position position="176"/>
    </location>
    <ligand>
        <name>L-tyrosine</name>
        <dbReference type="ChEBI" id="CHEBI:58315"/>
    </ligand>
</feature>
<evidence type="ECO:0000256" key="2">
    <source>
        <dbReference type="ARBA" id="ARBA00022741"/>
    </source>
</evidence>
<evidence type="ECO:0000313" key="11">
    <source>
        <dbReference type="EMBL" id="MFC3072856.1"/>
    </source>
</evidence>
<keyword evidence="4 9" id="KW-0694">RNA-binding</keyword>
<dbReference type="PANTHER" id="PTHR11766:SF0">
    <property type="entry name" value="TYROSINE--TRNA LIGASE, MITOCHONDRIAL"/>
    <property type="match status" value="1"/>
</dbReference>
<keyword evidence="6 8" id="KW-0030">Aminoacyl-tRNA synthetase</keyword>
<feature type="binding site" evidence="8">
    <location>
        <position position="180"/>
    </location>
    <ligand>
        <name>L-tyrosine</name>
        <dbReference type="ChEBI" id="CHEBI:58315"/>
    </ligand>
</feature>
<dbReference type="PROSITE" id="PS00178">
    <property type="entry name" value="AA_TRNA_LIGASE_I"/>
    <property type="match status" value="1"/>
</dbReference>
<accession>A0ABV7DD58</accession>
<comment type="subcellular location">
    <subcellularLocation>
        <location evidence="8">Cytoplasm</location>
    </subcellularLocation>
</comment>
<dbReference type="PANTHER" id="PTHR11766">
    <property type="entry name" value="TYROSYL-TRNA SYNTHETASE"/>
    <property type="match status" value="1"/>
</dbReference>
<evidence type="ECO:0000256" key="1">
    <source>
        <dbReference type="ARBA" id="ARBA00022598"/>
    </source>
</evidence>
<keyword evidence="8" id="KW-0963">Cytoplasm</keyword>
<evidence type="ECO:0000256" key="7">
    <source>
        <dbReference type="ARBA" id="ARBA00048248"/>
    </source>
</evidence>
<comment type="subunit">
    <text evidence="8">Homodimer.</text>
</comment>
<proteinExistence type="inferred from homology"/>
<comment type="catalytic activity">
    <reaction evidence="7 8">
        <text>tRNA(Tyr) + L-tyrosine + ATP = L-tyrosyl-tRNA(Tyr) + AMP + diphosphate + H(+)</text>
        <dbReference type="Rhea" id="RHEA:10220"/>
        <dbReference type="Rhea" id="RHEA-COMP:9706"/>
        <dbReference type="Rhea" id="RHEA-COMP:9707"/>
        <dbReference type="ChEBI" id="CHEBI:15378"/>
        <dbReference type="ChEBI" id="CHEBI:30616"/>
        <dbReference type="ChEBI" id="CHEBI:33019"/>
        <dbReference type="ChEBI" id="CHEBI:58315"/>
        <dbReference type="ChEBI" id="CHEBI:78442"/>
        <dbReference type="ChEBI" id="CHEBI:78536"/>
        <dbReference type="ChEBI" id="CHEBI:456215"/>
        <dbReference type="EC" id="6.1.1.1"/>
    </reaction>
</comment>
<sequence>MSEFKSDFLRTLKERGFIHQISDETGLDDLLAKETVTAYIGFDPTAPSLHAGGLIQIMMLHWLQQTGHRPVSLMGGGTGMVGDPSFKEESRQLLTAETIEANIAGIKKVFSNYLAYGDGPKDALMVNNADWLLSINYLEFLRDVGRHFSVNRMLSFDSVKMRLEREQSLSFLEFNYMILQAYDFVELNRRYDVRLQMGGSDQWGNIINGIDLGHRLGTPQLYALTSPLLTTASGAKMGKSLSGAVWLNPEMLSAYDFWQYWRNTEDADVSRFLKLYTTLPMDEIGKLSALGGAEINEVKKILATEVTAMLHGRTAAEQAAETARKTFEEGAIAENLPSIEVPAAELDAGLGLLTLVVRAGLAASNGEARRHVQGGAVRVNDVAVSDERRLVGTADVSADGVIKLSLGRKKHILVRPA</sequence>
<evidence type="ECO:0000259" key="10">
    <source>
        <dbReference type="Pfam" id="PF22421"/>
    </source>
</evidence>
<dbReference type="Gene3D" id="1.10.240.10">
    <property type="entry name" value="Tyrosyl-Transfer RNA Synthetase"/>
    <property type="match status" value="1"/>
</dbReference>
<keyword evidence="2 8" id="KW-0547">Nucleotide-binding</keyword>
<evidence type="ECO:0000313" key="12">
    <source>
        <dbReference type="Proteomes" id="UP001595377"/>
    </source>
</evidence>
<keyword evidence="12" id="KW-1185">Reference proteome</keyword>
<evidence type="ECO:0000256" key="4">
    <source>
        <dbReference type="ARBA" id="ARBA00022884"/>
    </source>
</evidence>
<dbReference type="Gene3D" id="3.40.50.620">
    <property type="entry name" value="HUPs"/>
    <property type="match status" value="1"/>
</dbReference>
<keyword evidence="1 8" id="KW-0436">Ligase</keyword>
<feature type="short sequence motif" description="'HIGH' region" evidence="8">
    <location>
        <begin position="44"/>
        <end position="53"/>
    </location>
</feature>
<dbReference type="Gene3D" id="3.10.290.10">
    <property type="entry name" value="RNA-binding S4 domain"/>
    <property type="match status" value="1"/>
</dbReference>
<dbReference type="InterPro" id="IPR002307">
    <property type="entry name" value="Tyr-tRNA-ligase"/>
</dbReference>
<comment type="similarity">
    <text evidence="8">Belongs to the class-I aminoacyl-tRNA synthetase family. TyrS type 1 subfamily.</text>
</comment>
<feature type="binding site" evidence="8">
    <location>
        <position position="39"/>
    </location>
    <ligand>
        <name>L-tyrosine</name>
        <dbReference type="ChEBI" id="CHEBI:58315"/>
    </ligand>
</feature>
<dbReference type="RefSeq" id="WP_257314428.1">
    <property type="nucleotide sequence ID" value="NZ_JANFDG010000006.1"/>
</dbReference>
<evidence type="ECO:0000256" key="9">
    <source>
        <dbReference type="PROSITE-ProRule" id="PRU00182"/>
    </source>
</evidence>
<dbReference type="GO" id="GO:0004831">
    <property type="term" value="F:tyrosine-tRNA ligase activity"/>
    <property type="evidence" value="ECO:0007669"/>
    <property type="project" value="UniProtKB-EC"/>
</dbReference>
<dbReference type="EC" id="6.1.1.1" evidence="8"/>
<dbReference type="CDD" id="cd00165">
    <property type="entry name" value="S4"/>
    <property type="match status" value="1"/>
</dbReference>
<dbReference type="InterPro" id="IPR014729">
    <property type="entry name" value="Rossmann-like_a/b/a_fold"/>
</dbReference>
<dbReference type="InterPro" id="IPR036986">
    <property type="entry name" value="S4_RNA-bd_sf"/>
</dbReference>
<dbReference type="NCBIfam" id="TIGR00234">
    <property type="entry name" value="tyrS"/>
    <property type="match status" value="1"/>
</dbReference>
<evidence type="ECO:0000256" key="3">
    <source>
        <dbReference type="ARBA" id="ARBA00022840"/>
    </source>
</evidence>
<dbReference type="InterPro" id="IPR001412">
    <property type="entry name" value="aa-tRNA-synth_I_CS"/>
</dbReference>